<reference evidence="2" key="1">
    <citation type="submission" date="2021-01" db="EMBL/GenBank/DDBJ databases">
        <title>Whole genome shotgun sequence of Actinoplanes rishiriensis NBRC 108556.</title>
        <authorList>
            <person name="Komaki H."/>
            <person name="Tamura T."/>
        </authorList>
    </citation>
    <scope>NUCLEOTIDE SEQUENCE</scope>
    <source>
        <strain evidence="2">NBRC 108556</strain>
    </source>
</reference>
<sequence length="69" mass="7788">MEAPATFVAALLSFLACLTFLSWYTVRQLKERTGRSKIEFAAGIVRFTFEYEANDDGLPRTDDPEVVDP</sequence>
<keyword evidence="1" id="KW-0472">Membrane</keyword>
<keyword evidence="1" id="KW-0812">Transmembrane</keyword>
<proteinExistence type="predicted"/>
<keyword evidence="1" id="KW-1133">Transmembrane helix</keyword>
<dbReference type="Proteomes" id="UP000636960">
    <property type="component" value="Unassembled WGS sequence"/>
</dbReference>
<gene>
    <name evidence="2" type="ORF">Ari01nite_96920</name>
</gene>
<comment type="caution">
    <text evidence="2">The sequence shown here is derived from an EMBL/GenBank/DDBJ whole genome shotgun (WGS) entry which is preliminary data.</text>
</comment>
<accession>A0A919KA23</accession>
<organism evidence="2 3">
    <name type="scientific">Paractinoplanes rishiriensis</name>
    <dbReference type="NCBI Taxonomy" id="1050105"/>
    <lineage>
        <taxon>Bacteria</taxon>
        <taxon>Bacillati</taxon>
        <taxon>Actinomycetota</taxon>
        <taxon>Actinomycetes</taxon>
        <taxon>Micromonosporales</taxon>
        <taxon>Micromonosporaceae</taxon>
        <taxon>Paractinoplanes</taxon>
    </lineage>
</organism>
<dbReference type="EMBL" id="BOMV01000125">
    <property type="protein sequence ID" value="GIF02228.1"/>
    <property type="molecule type" value="Genomic_DNA"/>
</dbReference>
<evidence type="ECO:0000313" key="2">
    <source>
        <dbReference type="EMBL" id="GIF02228.1"/>
    </source>
</evidence>
<evidence type="ECO:0000313" key="3">
    <source>
        <dbReference type="Proteomes" id="UP000636960"/>
    </source>
</evidence>
<name>A0A919KA23_9ACTN</name>
<evidence type="ECO:0000256" key="1">
    <source>
        <dbReference type="SAM" id="Phobius"/>
    </source>
</evidence>
<feature type="transmembrane region" description="Helical" evidence="1">
    <location>
        <begin position="6"/>
        <end position="26"/>
    </location>
</feature>
<dbReference type="AlphaFoldDB" id="A0A919KA23"/>
<keyword evidence="3" id="KW-1185">Reference proteome</keyword>
<protein>
    <submittedName>
        <fullName evidence="2">Uncharacterized protein</fullName>
    </submittedName>
</protein>